<organism evidence="2 3">
    <name type="scientific">Kibdelosporangium philippinense</name>
    <dbReference type="NCBI Taxonomy" id="211113"/>
    <lineage>
        <taxon>Bacteria</taxon>
        <taxon>Bacillati</taxon>
        <taxon>Actinomycetota</taxon>
        <taxon>Actinomycetes</taxon>
        <taxon>Pseudonocardiales</taxon>
        <taxon>Pseudonocardiaceae</taxon>
        <taxon>Kibdelosporangium</taxon>
    </lineage>
</organism>
<comment type="caution">
    <text evidence="2">The sequence shown here is derived from an EMBL/GenBank/DDBJ whole genome shotgun (WGS) entry which is preliminary data.</text>
</comment>
<sequence>MHINSGLHGAHLKHVLVEAFGVYEIRAKLNNGFFVHFSKEVLVERHRAADFLTRAAAAILHAGPPAALSSHTSARLYGCEAADDAPIHVLLPYRRRLRSREGMAVHHSGMAAWRVETVHGLPVLALEYSLAEMLCRARPAGAFACLEQALAMQKDEARERFRDLVAECVLARLDKRGYRRAKMLLELATGLTESPAEGWLLVQLADAGIPEPVPQFAVVGIDGRERYRLDFAWPDLRVALEYDGYAAHEGRESRDLEREQDLVRRGWIVVRATVADLKDPIRLIAEIRQAFLRRRVAV</sequence>
<proteinExistence type="predicted"/>
<keyword evidence="3" id="KW-1185">Reference proteome</keyword>
<dbReference type="InterPro" id="IPR007569">
    <property type="entry name" value="DUF559"/>
</dbReference>
<evidence type="ECO:0000259" key="1">
    <source>
        <dbReference type="Pfam" id="PF04480"/>
    </source>
</evidence>
<accession>A0ABS8ZGV8</accession>
<dbReference type="EMBL" id="JAJVCN010000002">
    <property type="protein sequence ID" value="MCE7006130.1"/>
    <property type="molecule type" value="Genomic_DNA"/>
</dbReference>
<gene>
    <name evidence="2" type="ORF">LWC34_25315</name>
</gene>
<reference evidence="2 3" key="1">
    <citation type="submission" date="2021-12" db="EMBL/GenBank/DDBJ databases">
        <title>Genome sequence of Kibdelosporangium philippinense ATCC 49844.</title>
        <authorList>
            <person name="Fedorov E.A."/>
            <person name="Omeragic M."/>
            <person name="Shalygina K.F."/>
            <person name="Maclea K.S."/>
        </authorList>
    </citation>
    <scope>NUCLEOTIDE SEQUENCE [LARGE SCALE GENOMIC DNA]</scope>
    <source>
        <strain evidence="2 3">ATCC 49844</strain>
    </source>
</reference>
<evidence type="ECO:0000313" key="3">
    <source>
        <dbReference type="Proteomes" id="UP001521150"/>
    </source>
</evidence>
<dbReference type="SUPFAM" id="SSF52980">
    <property type="entry name" value="Restriction endonuclease-like"/>
    <property type="match status" value="1"/>
</dbReference>
<dbReference type="Pfam" id="PF04480">
    <property type="entry name" value="DUF559"/>
    <property type="match status" value="1"/>
</dbReference>
<dbReference type="InterPro" id="IPR011335">
    <property type="entry name" value="Restrct_endonuc-II-like"/>
</dbReference>
<dbReference type="Gene3D" id="3.40.960.10">
    <property type="entry name" value="VSR Endonuclease"/>
    <property type="match status" value="1"/>
</dbReference>
<feature type="domain" description="DUF559" evidence="1">
    <location>
        <begin position="226"/>
        <end position="287"/>
    </location>
</feature>
<dbReference type="RefSeq" id="WP_233727636.1">
    <property type="nucleotide sequence ID" value="NZ_JAJVCN010000002.1"/>
</dbReference>
<protein>
    <submittedName>
        <fullName evidence="2">DUF559 domain-containing protein</fullName>
    </submittedName>
</protein>
<evidence type="ECO:0000313" key="2">
    <source>
        <dbReference type="EMBL" id="MCE7006130.1"/>
    </source>
</evidence>
<dbReference type="Proteomes" id="UP001521150">
    <property type="component" value="Unassembled WGS sequence"/>
</dbReference>
<name>A0ABS8ZGV8_9PSEU</name>